<evidence type="ECO:0000313" key="1">
    <source>
        <dbReference type="EMBL" id="GAA4451668.1"/>
    </source>
</evidence>
<comment type="caution">
    <text evidence="1">The sequence shown here is derived from an EMBL/GenBank/DDBJ whole genome shotgun (WGS) entry which is preliminary data.</text>
</comment>
<accession>A0ABP8MNE6</accession>
<keyword evidence="2" id="KW-1185">Reference proteome</keyword>
<protein>
    <recommendedName>
        <fullName evidence="3">Gliding motility-associated C-terminal domain-containing protein</fullName>
    </recommendedName>
</protein>
<dbReference type="NCBIfam" id="TIGR04131">
    <property type="entry name" value="Bac_Flav_CTERM"/>
    <property type="match status" value="1"/>
</dbReference>
<dbReference type="Gene3D" id="2.60.120.260">
    <property type="entry name" value="Galactose-binding domain-like"/>
    <property type="match status" value="1"/>
</dbReference>
<proteinExistence type="predicted"/>
<dbReference type="Pfam" id="PF13585">
    <property type="entry name" value="CHU_C"/>
    <property type="match status" value="1"/>
</dbReference>
<dbReference type="InterPro" id="IPR013783">
    <property type="entry name" value="Ig-like_fold"/>
</dbReference>
<evidence type="ECO:0000313" key="2">
    <source>
        <dbReference type="Proteomes" id="UP001501410"/>
    </source>
</evidence>
<dbReference type="Gene3D" id="2.60.40.2700">
    <property type="match status" value="1"/>
</dbReference>
<dbReference type="EMBL" id="BAABEZ010000013">
    <property type="protein sequence ID" value="GAA4451668.1"/>
    <property type="molecule type" value="Genomic_DNA"/>
</dbReference>
<dbReference type="Proteomes" id="UP001501410">
    <property type="component" value="Unassembled WGS sequence"/>
</dbReference>
<organism evidence="1 2">
    <name type="scientific">Rurimicrobium arvi</name>
    <dbReference type="NCBI Taxonomy" id="2049916"/>
    <lineage>
        <taxon>Bacteria</taxon>
        <taxon>Pseudomonadati</taxon>
        <taxon>Bacteroidota</taxon>
        <taxon>Chitinophagia</taxon>
        <taxon>Chitinophagales</taxon>
        <taxon>Chitinophagaceae</taxon>
        <taxon>Rurimicrobium</taxon>
    </lineage>
</organism>
<sequence>MLSFLTTGFLLLPATDTTAQLCTGSLGDPVVKLDFGSGSTTHGAALGSAITSYTYTSADFPSDGYYTIESTTNTPNTWWTTTDHTGGGYMMVVNASFSITDYFYKNTVSGLCPETTYEFAAWIMNLLRNSDTSPPDITFTIETTGGTILNTYTTGSIPLQSAPVWKQYGFYFTTPAGISTVVIRMRNNKAGAAPGNDIALDDITFRPCGPAISVALSGGDTSIEICQGLTTAPQMLGNLSGGYSSPSYQWQVSKDNGVTWSDIAGATAANYTLDLTLSNGTYLFRLTAANGGNISSAKCRIVSSHITVKVNAQPVAGSNNPLCQGSTLELYASGSSSYTYAWTGPNGFSSSAQNPVINNITAANNGMYYLTVSGYCSGHDSVFVSAHDLPDVDAGADVSICEGATVALNGTASGSMFYWSPGSSLSDSLSLTPTANPVTTTDYVFTASNEVCDAHDTVVVFVWQKPEVDAGPDKYIIKGTSTILDATSVGGDLLYAWTPGYNITASDVLNPEVSPETDTRYTIVATSSHGCGTASDTVLVKVYEKLSVPNIFSPNGDGINDTWRILQLSNYPDAGITVFNRYGQEVYKGTGYAVEWDGRHKGQLVPVGTYYYVIDLKINKSFEYKGWLEIVY</sequence>
<evidence type="ECO:0008006" key="3">
    <source>
        <dbReference type="Google" id="ProtNLM"/>
    </source>
</evidence>
<dbReference type="InterPro" id="IPR026341">
    <property type="entry name" value="T9SS_type_B"/>
</dbReference>
<reference evidence="2" key="1">
    <citation type="journal article" date="2019" name="Int. J. Syst. Evol. Microbiol.">
        <title>The Global Catalogue of Microorganisms (GCM) 10K type strain sequencing project: providing services to taxonomists for standard genome sequencing and annotation.</title>
        <authorList>
            <consortium name="The Broad Institute Genomics Platform"/>
            <consortium name="The Broad Institute Genome Sequencing Center for Infectious Disease"/>
            <person name="Wu L."/>
            <person name="Ma J."/>
        </authorList>
    </citation>
    <scope>NUCLEOTIDE SEQUENCE [LARGE SCALE GENOMIC DNA]</scope>
    <source>
        <strain evidence="2">JCM 31921</strain>
    </source>
</reference>
<gene>
    <name evidence="1" type="ORF">GCM10023092_09420</name>
</gene>
<dbReference type="Gene3D" id="2.60.40.10">
    <property type="entry name" value="Immunoglobulins"/>
    <property type="match status" value="1"/>
</dbReference>
<name>A0ABP8MNE6_9BACT</name>